<accession>A0A5R9PZ57</accession>
<gene>
    <name evidence="1" type="ORF">C1E24_15625</name>
</gene>
<evidence type="ECO:0000313" key="1">
    <source>
        <dbReference type="EMBL" id="TLX46190.1"/>
    </source>
</evidence>
<dbReference type="Proteomes" id="UP000309186">
    <property type="component" value="Unassembled WGS sequence"/>
</dbReference>
<dbReference type="EMBL" id="PPSW01000025">
    <property type="protein sequence ID" value="TLX46190.1"/>
    <property type="molecule type" value="Genomic_DNA"/>
</dbReference>
<comment type="caution">
    <text evidence="1">The sequence shown here is derived from an EMBL/GenBank/DDBJ whole genome shotgun (WGS) entry which is preliminary data.</text>
</comment>
<name>A0A5R9PZ57_9GAMM</name>
<proteinExistence type="predicted"/>
<evidence type="ECO:0000313" key="2">
    <source>
        <dbReference type="Proteomes" id="UP000309186"/>
    </source>
</evidence>
<protein>
    <submittedName>
        <fullName evidence="1">Uncharacterized protein</fullName>
    </submittedName>
</protein>
<organism evidence="1 2">
    <name type="scientific">Pseudoalteromonas phenolica</name>
    <dbReference type="NCBI Taxonomy" id="161398"/>
    <lineage>
        <taxon>Bacteria</taxon>
        <taxon>Pseudomonadati</taxon>
        <taxon>Pseudomonadota</taxon>
        <taxon>Gammaproteobacteria</taxon>
        <taxon>Alteromonadales</taxon>
        <taxon>Pseudoalteromonadaceae</taxon>
        <taxon>Pseudoalteromonas</taxon>
    </lineage>
</organism>
<sequence>MLWVDDNLKLQAESEFLIRLQVEQDGPFEIKSAKIDGKSMNMGYIPLFFSQLNKDTYIAQGIVGACDTDDMVWQIVIDYSIDDVVKQISLTLPMI</sequence>
<dbReference type="AlphaFoldDB" id="A0A5R9PZ57"/>
<reference evidence="1 2" key="1">
    <citation type="submission" date="2018-01" db="EMBL/GenBank/DDBJ databases">
        <title>Co-occurrence of chitin degradation, pigmentation and bioactivity in marine Pseudoalteromonas.</title>
        <authorList>
            <person name="Paulsen S."/>
            <person name="Gram L."/>
            <person name="Machado H."/>
        </authorList>
    </citation>
    <scope>NUCLEOTIDE SEQUENCE [LARGE SCALE GENOMIC DNA]</scope>
    <source>
        <strain evidence="1 2">S3663</strain>
    </source>
</reference>